<comment type="catalytic activity">
    <reaction evidence="7">
        <text>glycerol + ATP = sn-glycerol 3-phosphate + ADP + H(+)</text>
        <dbReference type="Rhea" id="RHEA:21644"/>
        <dbReference type="ChEBI" id="CHEBI:15378"/>
        <dbReference type="ChEBI" id="CHEBI:17754"/>
        <dbReference type="ChEBI" id="CHEBI:30616"/>
        <dbReference type="ChEBI" id="CHEBI:57597"/>
        <dbReference type="ChEBI" id="CHEBI:456216"/>
        <dbReference type="EC" id="2.7.1.30"/>
    </reaction>
</comment>
<name>A0ABV9SUT5_9BACT</name>
<evidence type="ECO:0000256" key="5">
    <source>
        <dbReference type="ARBA" id="ARBA00022798"/>
    </source>
</evidence>
<dbReference type="Gene3D" id="3.30.420.40">
    <property type="match status" value="2"/>
</dbReference>
<feature type="binding site" evidence="7">
    <location>
        <position position="19"/>
    </location>
    <ligand>
        <name>ADP</name>
        <dbReference type="ChEBI" id="CHEBI:456216"/>
    </ligand>
</feature>
<dbReference type="GO" id="GO:0004370">
    <property type="term" value="F:glycerol kinase activity"/>
    <property type="evidence" value="ECO:0007669"/>
    <property type="project" value="UniProtKB-EC"/>
</dbReference>
<dbReference type="PANTHER" id="PTHR10196">
    <property type="entry name" value="SUGAR KINASE"/>
    <property type="match status" value="1"/>
</dbReference>
<dbReference type="InterPro" id="IPR018485">
    <property type="entry name" value="FGGY_C"/>
</dbReference>
<feature type="binding site" evidence="7">
    <location>
        <position position="86"/>
    </location>
    <ligand>
        <name>sn-glycerol 3-phosphate</name>
        <dbReference type="ChEBI" id="CHEBI:57597"/>
    </ligand>
</feature>
<dbReference type="InterPro" id="IPR043129">
    <property type="entry name" value="ATPase_NBD"/>
</dbReference>
<dbReference type="SUPFAM" id="SSF53067">
    <property type="entry name" value="Actin-like ATPase domain"/>
    <property type="match status" value="2"/>
</dbReference>
<proteinExistence type="inferred from homology"/>
<evidence type="ECO:0000313" key="11">
    <source>
        <dbReference type="EMBL" id="MFC4870121.1"/>
    </source>
</evidence>
<keyword evidence="3 7" id="KW-0547">Nucleotide-binding</keyword>
<evidence type="ECO:0000256" key="7">
    <source>
        <dbReference type="HAMAP-Rule" id="MF_00186"/>
    </source>
</evidence>
<feature type="binding site" evidence="7">
    <location>
        <position position="311"/>
    </location>
    <ligand>
        <name>ATP</name>
        <dbReference type="ChEBI" id="CHEBI:30616"/>
    </ligand>
</feature>
<feature type="binding site" evidence="7">
    <location>
        <position position="15"/>
    </location>
    <ligand>
        <name>ATP</name>
        <dbReference type="ChEBI" id="CHEBI:30616"/>
    </ligand>
</feature>
<comment type="caution">
    <text evidence="11">The sequence shown here is derived from an EMBL/GenBank/DDBJ whole genome shotgun (WGS) entry which is preliminary data.</text>
</comment>
<accession>A0ABV9SUT5</accession>
<dbReference type="InterPro" id="IPR000577">
    <property type="entry name" value="Carb_kinase_FGGY"/>
</dbReference>
<feature type="binding site" evidence="7">
    <location>
        <position position="17"/>
    </location>
    <ligand>
        <name>ATP</name>
        <dbReference type="ChEBI" id="CHEBI:30616"/>
    </ligand>
</feature>
<dbReference type="InterPro" id="IPR005999">
    <property type="entry name" value="Glycerol_kin"/>
</dbReference>
<evidence type="ECO:0000256" key="8">
    <source>
        <dbReference type="RuleBase" id="RU003733"/>
    </source>
</evidence>
<feature type="binding site" evidence="7">
    <location>
        <position position="247"/>
    </location>
    <ligand>
        <name>glycerol</name>
        <dbReference type="ChEBI" id="CHEBI:17754"/>
    </ligand>
</feature>
<dbReference type="PIRSF" id="PIRSF000538">
    <property type="entry name" value="GlpK"/>
    <property type="match status" value="1"/>
</dbReference>
<feature type="binding site" evidence="7">
    <location>
        <position position="85"/>
    </location>
    <ligand>
        <name>sn-glycerol 3-phosphate</name>
        <dbReference type="ChEBI" id="CHEBI:57597"/>
    </ligand>
</feature>
<keyword evidence="4 7" id="KW-0418">Kinase</keyword>
<feature type="domain" description="Carbohydrate kinase FGGY C-terminal" evidence="10">
    <location>
        <begin position="263"/>
        <end position="451"/>
    </location>
</feature>
<dbReference type="EC" id="2.7.1.30" evidence="7"/>
<protein>
    <recommendedName>
        <fullName evidence="7">Glycerol kinase</fullName>
        <ecNumber evidence="7">2.7.1.30</ecNumber>
    </recommendedName>
    <alternativeName>
        <fullName evidence="7">ATP:glycerol 3-phosphotransferase</fullName>
    </alternativeName>
    <alternativeName>
        <fullName evidence="7">Glycerokinase</fullName>
        <shortName evidence="7">GK</shortName>
    </alternativeName>
</protein>
<organism evidence="11 12">
    <name type="scientific">Negadavirga shengliensis</name>
    <dbReference type="NCBI Taxonomy" id="1389218"/>
    <lineage>
        <taxon>Bacteria</taxon>
        <taxon>Pseudomonadati</taxon>
        <taxon>Bacteroidota</taxon>
        <taxon>Cytophagia</taxon>
        <taxon>Cytophagales</taxon>
        <taxon>Cyclobacteriaceae</taxon>
        <taxon>Negadavirga</taxon>
    </lineage>
</organism>
<dbReference type="Pfam" id="PF02782">
    <property type="entry name" value="FGGY_C"/>
    <property type="match status" value="1"/>
</dbReference>
<gene>
    <name evidence="7 11" type="primary">glpK</name>
    <name evidence="11" type="ORF">ACFPFU_00365</name>
</gene>
<feature type="binding site" evidence="7">
    <location>
        <position position="137"/>
    </location>
    <ligand>
        <name>sn-glycerol 3-phosphate</name>
        <dbReference type="ChEBI" id="CHEBI:57597"/>
    </ligand>
</feature>
<feature type="binding site" evidence="7">
    <location>
        <position position="246"/>
    </location>
    <ligand>
        <name>sn-glycerol 3-phosphate</name>
        <dbReference type="ChEBI" id="CHEBI:57597"/>
    </ligand>
</feature>
<evidence type="ECO:0000256" key="6">
    <source>
        <dbReference type="ARBA" id="ARBA00022840"/>
    </source>
</evidence>
<feature type="binding site" evidence="7">
    <location>
        <position position="268"/>
    </location>
    <ligand>
        <name>ATP</name>
        <dbReference type="ChEBI" id="CHEBI:30616"/>
    </ligand>
</feature>
<dbReference type="PROSITE" id="PS00933">
    <property type="entry name" value="FGGY_KINASES_1"/>
    <property type="match status" value="1"/>
</dbReference>
<feature type="binding site" evidence="7">
    <location>
        <position position="85"/>
    </location>
    <ligand>
        <name>glycerol</name>
        <dbReference type="ChEBI" id="CHEBI:17754"/>
    </ligand>
</feature>
<dbReference type="NCBIfam" id="NF000756">
    <property type="entry name" value="PRK00047.1"/>
    <property type="match status" value="1"/>
</dbReference>
<evidence type="ECO:0000259" key="10">
    <source>
        <dbReference type="Pfam" id="PF02782"/>
    </source>
</evidence>
<keyword evidence="5 7" id="KW-0319">Glycerol metabolism</keyword>
<keyword evidence="12" id="KW-1185">Reference proteome</keyword>
<evidence type="ECO:0000313" key="12">
    <source>
        <dbReference type="Proteomes" id="UP001595818"/>
    </source>
</evidence>
<feature type="binding site" evidence="7">
    <location>
        <position position="15"/>
    </location>
    <ligand>
        <name>sn-glycerol 3-phosphate</name>
        <dbReference type="ChEBI" id="CHEBI:57597"/>
    </ligand>
</feature>
<evidence type="ECO:0000256" key="3">
    <source>
        <dbReference type="ARBA" id="ARBA00022741"/>
    </source>
</evidence>
<dbReference type="InterPro" id="IPR018483">
    <property type="entry name" value="Carb_kinase_FGGY_CS"/>
</dbReference>
<dbReference type="Proteomes" id="UP001595818">
    <property type="component" value="Unassembled WGS sequence"/>
</dbReference>
<dbReference type="InterPro" id="IPR018484">
    <property type="entry name" value="FGGY_N"/>
</dbReference>
<evidence type="ECO:0000259" key="9">
    <source>
        <dbReference type="Pfam" id="PF00370"/>
    </source>
</evidence>
<keyword evidence="6 7" id="KW-0067">ATP-binding</keyword>
<dbReference type="PANTHER" id="PTHR10196:SF69">
    <property type="entry name" value="GLYCEROL KINASE"/>
    <property type="match status" value="1"/>
</dbReference>
<dbReference type="Pfam" id="PF00370">
    <property type="entry name" value="FGGY_N"/>
    <property type="match status" value="1"/>
</dbReference>
<feature type="domain" description="Carbohydrate kinase FGGY N-terminal" evidence="9">
    <location>
        <begin position="8"/>
        <end position="253"/>
    </location>
</feature>
<feature type="binding site" evidence="7">
    <location>
        <position position="412"/>
    </location>
    <ligand>
        <name>ATP</name>
        <dbReference type="ChEBI" id="CHEBI:30616"/>
    </ligand>
</feature>
<feature type="binding site" evidence="7">
    <location>
        <position position="268"/>
    </location>
    <ligand>
        <name>ADP</name>
        <dbReference type="ChEBI" id="CHEBI:456216"/>
    </ligand>
</feature>
<feature type="binding site" evidence="7">
    <location>
        <position position="246"/>
    </location>
    <ligand>
        <name>glycerol</name>
        <dbReference type="ChEBI" id="CHEBI:17754"/>
    </ligand>
</feature>
<dbReference type="NCBIfam" id="TIGR01311">
    <property type="entry name" value="glycerol_kin"/>
    <property type="match status" value="1"/>
</dbReference>
<dbReference type="CDD" id="cd07786">
    <property type="entry name" value="FGGY_EcGK_like"/>
    <property type="match status" value="1"/>
</dbReference>
<keyword evidence="2 7" id="KW-0808">Transferase</keyword>
<dbReference type="RefSeq" id="WP_377060388.1">
    <property type="nucleotide sequence ID" value="NZ_JBHSJJ010000001.1"/>
</dbReference>
<feature type="binding site" evidence="7">
    <location>
        <position position="416"/>
    </location>
    <ligand>
        <name>ADP</name>
        <dbReference type="ChEBI" id="CHEBI:456216"/>
    </ligand>
</feature>
<evidence type="ECO:0000256" key="1">
    <source>
        <dbReference type="ARBA" id="ARBA00009156"/>
    </source>
</evidence>
<dbReference type="PROSITE" id="PS00445">
    <property type="entry name" value="FGGY_KINASES_2"/>
    <property type="match status" value="1"/>
</dbReference>
<evidence type="ECO:0000256" key="4">
    <source>
        <dbReference type="ARBA" id="ARBA00022777"/>
    </source>
</evidence>
<feature type="binding site" evidence="7">
    <location>
        <position position="16"/>
    </location>
    <ligand>
        <name>ATP</name>
        <dbReference type="ChEBI" id="CHEBI:30616"/>
    </ligand>
</feature>
<comment type="activity regulation">
    <text evidence="7">Inhibited by fructose 1,6-bisphosphate (FBP).</text>
</comment>
<feature type="binding site" evidence="7">
    <location>
        <position position="86"/>
    </location>
    <ligand>
        <name>glycerol</name>
        <dbReference type="ChEBI" id="CHEBI:17754"/>
    </ligand>
</feature>
<dbReference type="HAMAP" id="MF_00186">
    <property type="entry name" value="Glycerol_kin"/>
    <property type="match status" value="1"/>
</dbReference>
<comment type="function">
    <text evidence="7">Key enzyme in the regulation of glycerol uptake and metabolism. Catalyzes the phosphorylation of glycerol to yield sn-glycerol 3-phosphate.</text>
</comment>
<feature type="binding site" evidence="7">
    <location>
        <position position="311"/>
    </location>
    <ligand>
        <name>ADP</name>
        <dbReference type="ChEBI" id="CHEBI:456216"/>
    </ligand>
</feature>
<comment type="pathway">
    <text evidence="7">Polyol metabolism; glycerol degradation via glycerol kinase pathway; sn-glycerol 3-phosphate from glycerol: step 1/1.</text>
</comment>
<feature type="binding site" evidence="7">
    <location>
        <position position="315"/>
    </location>
    <ligand>
        <name>ATP</name>
        <dbReference type="ChEBI" id="CHEBI:30616"/>
    </ligand>
</feature>
<feature type="binding site" evidence="7">
    <location>
        <position position="412"/>
    </location>
    <ligand>
        <name>ADP</name>
        <dbReference type="ChEBI" id="CHEBI:456216"/>
    </ligand>
</feature>
<reference evidence="12" key="1">
    <citation type="journal article" date="2019" name="Int. J. Syst. Evol. Microbiol.">
        <title>The Global Catalogue of Microorganisms (GCM) 10K type strain sequencing project: providing services to taxonomists for standard genome sequencing and annotation.</title>
        <authorList>
            <consortium name="The Broad Institute Genomics Platform"/>
            <consortium name="The Broad Institute Genome Sequencing Center for Infectious Disease"/>
            <person name="Wu L."/>
            <person name="Ma J."/>
        </authorList>
    </citation>
    <scope>NUCLEOTIDE SEQUENCE [LARGE SCALE GENOMIC DNA]</scope>
    <source>
        <strain evidence="12">CGMCC 4.7466</strain>
    </source>
</reference>
<evidence type="ECO:0000256" key="2">
    <source>
        <dbReference type="ARBA" id="ARBA00022679"/>
    </source>
</evidence>
<sequence length="500" mass="55577">MSQNNQFIMALDQGTTSSRAIIFDKNGHIMAIAQKDFEQIFPHTGWVEHDPKEIWSTQATVATEAITKANISPHQIAGIGITNQRETTILWDRNTSEPLYNAIVWQDRRTSAYCNELKEKGHVNLVSEKTGLVIDAYFSATKIKWILDNVEGAREKADRGEVCFGTVDSWLIWKMTGGKEHLTDITNASRTMVFNIHERCWDEDLLTLFEIPASILPEVRSSSEVYCTTSGNLLSAKIPIAGIAGDQQAALFGQLCTRPGMAKTTYGTGCFLVMNTGDKPVKSRNKLLTTIAWQIGDKVDYALEGSVFIGGAAIQWLRDGVSIIKDASDSKEMAAGLKDNDGVYFVPALTGLGAPYWDQDARGTFFGITRGTTRAHMVRAALEAIAYQVYDVLKAMEKDAGEATEEMRVDGGAAANDFLMQFQADLSRCVIKRPQITETTALGAAYLAGLAVGYWNSEEEIRNLWKADKTFEPKADEHEINRLLHFWHKAVERTLNWLTE</sequence>
<dbReference type="EMBL" id="JBHSJJ010000001">
    <property type="protein sequence ID" value="MFC4870121.1"/>
    <property type="molecule type" value="Genomic_DNA"/>
</dbReference>
<feature type="binding site" evidence="7">
    <location>
        <position position="137"/>
    </location>
    <ligand>
        <name>glycerol</name>
        <dbReference type="ChEBI" id="CHEBI:17754"/>
    </ligand>
</feature>
<feature type="binding site" evidence="7">
    <location>
        <position position="15"/>
    </location>
    <ligand>
        <name>ADP</name>
        <dbReference type="ChEBI" id="CHEBI:456216"/>
    </ligand>
</feature>
<comment type="similarity">
    <text evidence="1 7 8">Belongs to the FGGY kinase family.</text>
</comment>